<keyword evidence="1" id="KW-0732">Signal</keyword>
<accession>A0A9D2H0J3</accession>
<dbReference type="AlphaFoldDB" id="A0A9D2H0J3"/>
<dbReference type="InterPro" id="IPR025112">
    <property type="entry name" value="PCMD"/>
</dbReference>
<dbReference type="EMBL" id="DXAV01000069">
    <property type="protein sequence ID" value="HIZ92170.1"/>
    <property type="molecule type" value="Genomic_DNA"/>
</dbReference>
<dbReference type="Gene3D" id="2.40.128.350">
    <property type="match status" value="1"/>
</dbReference>
<reference evidence="4" key="2">
    <citation type="submission" date="2021-04" db="EMBL/GenBank/DDBJ databases">
        <authorList>
            <person name="Gilroy R."/>
        </authorList>
    </citation>
    <scope>NUCLEOTIDE SEQUENCE</scope>
    <source>
        <strain evidence="4">CHK118-2852</strain>
    </source>
</reference>
<name>A0A9D2H0J3_9BACE</name>
<organism evidence="4 5">
    <name type="scientific">Candidatus Bacteroides merdavium</name>
    <dbReference type="NCBI Taxonomy" id="2838472"/>
    <lineage>
        <taxon>Bacteria</taxon>
        <taxon>Pseudomonadati</taxon>
        <taxon>Bacteroidota</taxon>
        <taxon>Bacteroidia</taxon>
        <taxon>Bacteroidales</taxon>
        <taxon>Bacteroidaceae</taxon>
        <taxon>Bacteroides</taxon>
    </lineage>
</organism>
<feature type="chain" id="PRO_5039499894" evidence="1">
    <location>
        <begin position="20"/>
        <end position="502"/>
    </location>
</feature>
<dbReference type="InterPro" id="IPR024311">
    <property type="entry name" value="Lipocalin-like"/>
</dbReference>
<reference evidence="4" key="1">
    <citation type="journal article" date="2021" name="PeerJ">
        <title>Extensive microbial diversity within the chicken gut microbiome revealed by metagenomics and culture.</title>
        <authorList>
            <person name="Gilroy R."/>
            <person name="Ravi A."/>
            <person name="Getino M."/>
            <person name="Pursley I."/>
            <person name="Horton D.L."/>
            <person name="Alikhan N.F."/>
            <person name="Baker D."/>
            <person name="Gharbi K."/>
            <person name="Hall N."/>
            <person name="Watson M."/>
            <person name="Adriaenssens E.M."/>
            <person name="Foster-Nyarko E."/>
            <person name="Jarju S."/>
            <person name="Secka A."/>
            <person name="Antonio M."/>
            <person name="Oren A."/>
            <person name="Chaudhuri R.R."/>
            <person name="La Ragione R."/>
            <person name="Hildebrand F."/>
            <person name="Pallen M.J."/>
        </authorList>
    </citation>
    <scope>NUCLEOTIDE SEQUENCE</scope>
    <source>
        <strain evidence="4">CHK118-2852</strain>
    </source>
</reference>
<feature type="signal peptide" evidence="1">
    <location>
        <begin position="1"/>
        <end position="19"/>
    </location>
</feature>
<evidence type="ECO:0000313" key="4">
    <source>
        <dbReference type="EMBL" id="HIZ92170.1"/>
    </source>
</evidence>
<dbReference type="InterPro" id="IPR038653">
    <property type="entry name" value="Put_CMD_sf"/>
</dbReference>
<evidence type="ECO:0000259" key="2">
    <source>
        <dbReference type="Pfam" id="PF13201"/>
    </source>
</evidence>
<dbReference type="Gene3D" id="2.60.40.2340">
    <property type="match status" value="1"/>
</dbReference>
<dbReference type="Gene3D" id="2.60.120.890">
    <property type="entry name" value="BT2081, beta-jelly-roll domain"/>
    <property type="match status" value="1"/>
</dbReference>
<gene>
    <name evidence="4" type="ORF">H9807_08660</name>
</gene>
<proteinExistence type="predicted"/>
<feature type="domain" description="Lipocalin-like" evidence="3">
    <location>
        <begin position="36"/>
        <end position="155"/>
    </location>
</feature>
<evidence type="ECO:0000256" key="1">
    <source>
        <dbReference type="SAM" id="SignalP"/>
    </source>
</evidence>
<comment type="caution">
    <text evidence="4">The sequence shown here is derived from an EMBL/GenBank/DDBJ whole genome shotgun (WGS) entry which is preliminary data.</text>
</comment>
<dbReference type="Pfam" id="PF13201">
    <property type="entry name" value="PCMD"/>
    <property type="match status" value="1"/>
</dbReference>
<feature type="domain" description="Putative carbohydrate metabolism" evidence="2">
    <location>
        <begin position="260"/>
        <end position="500"/>
    </location>
</feature>
<sequence length="502" mass="53471">MKKSLFYLFALICSMGLFTGCSEDDPDYTQVIDTEIAGGYKGELNVNVDGTDLGSSYQKITVEKAGATAINLYIKDFSFMSIPVGDVELLNCPLSESNGSYTFTGTTTVKVEAAGLNATVDAQGSVAGGKLSLDLAIKAMLGELEQNVKVTFKGNKLNGTEATGADITSFTFDNEGVSEQPTINADNTITFKVYEGADISALVPTIVVSEGATVTPASGVAQDFSNGKVVTYTVVSEDYGTTKTYKVSVSGSQSVLSFTFNEWETVDLGANYEPYSSPLPLNVLATPNEGAQLLNSKTNPVGYPVVIEEQGYEGKAAKLVTRDARSTLAAFAKAYITAGSVFTGSFEYDMLGALQPGGALKMTHFGVVYDKNPLRFKGVYKYTPGSPFIRTTDGVATETEEVDECAIQAVLYTITSEDETLDGSNIDSDDERIVARARLEDGTAKSDWTEFDLSFVWKDGATYDAGKTYKLAIICSSSKDGANFNGAANSTLIVDNLEVIGE</sequence>
<evidence type="ECO:0000313" key="5">
    <source>
        <dbReference type="Proteomes" id="UP000824108"/>
    </source>
</evidence>
<protein>
    <submittedName>
        <fullName evidence="4">PCMD domain-containing protein</fullName>
    </submittedName>
</protein>
<dbReference type="PROSITE" id="PS51257">
    <property type="entry name" value="PROKAR_LIPOPROTEIN"/>
    <property type="match status" value="1"/>
</dbReference>
<dbReference type="Proteomes" id="UP000824108">
    <property type="component" value="Unassembled WGS sequence"/>
</dbReference>
<dbReference type="Pfam" id="PF13944">
    <property type="entry name" value="Calycin_like"/>
    <property type="match status" value="1"/>
</dbReference>
<evidence type="ECO:0000259" key="3">
    <source>
        <dbReference type="Pfam" id="PF13944"/>
    </source>
</evidence>